<reference evidence="6" key="1">
    <citation type="submission" date="2018-05" db="EMBL/GenBank/DDBJ databases">
        <title>Pseudarcicella sp. HME7025 Genome sequencing and assembly.</title>
        <authorList>
            <person name="Kim H."/>
            <person name="Kang H."/>
            <person name="Joh K."/>
        </authorList>
    </citation>
    <scope>NUCLEOTIDE SEQUENCE [LARGE SCALE GENOMIC DNA]</scope>
    <source>
        <strain evidence="6">HME7025</strain>
    </source>
</reference>
<dbReference type="SMART" id="SM00829">
    <property type="entry name" value="PKS_ER"/>
    <property type="match status" value="1"/>
</dbReference>
<dbReference type="AlphaFoldDB" id="A0A2S2DVQ5"/>
<dbReference type="SUPFAM" id="SSF50129">
    <property type="entry name" value="GroES-like"/>
    <property type="match status" value="1"/>
</dbReference>
<dbReference type="EMBL" id="CP029346">
    <property type="protein sequence ID" value="AWL09436.1"/>
    <property type="molecule type" value="Genomic_DNA"/>
</dbReference>
<dbReference type="PANTHER" id="PTHR43401:SF2">
    <property type="entry name" value="L-THREONINE 3-DEHYDROGENASE"/>
    <property type="match status" value="1"/>
</dbReference>
<keyword evidence="2" id="KW-0862">Zinc</keyword>
<dbReference type="InterPro" id="IPR013149">
    <property type="entry name" value="ADH-like_C"/>
</dbReference>
<dbReference type="InterPro" id="IPR020843">
    <property type="entry name" value="ER"/>
</dbReference>
<dbReference type="OrthoDB" id="9787435at2"/>
<keyword evidence="6" id="KW-1185">Reference proteome</keyword>
<sequence length="332" mass="36054">MKAAVLEKPNYIQVQNLEKPIPKANELLIRLKSTGICGSDVHLFLGDRLLPVPTVLGHEGLGWVESMGSQVTGFQLGQRVVIEPNIPCGTCRFCLQDKGNICPNKQVIGVNSPGCFAEYICLDADFCWKLPDSISNEDAVCIEPLAVAVHAIHVSSASPNQHIAIFGLGAIGLLLCQLALTKGYQVWVKDLNEDKQNMAEVMGAGILPKEDLESFLYNQEIVAIFDCVGVAKATNLILETAPRGAEIILVGLANELAQFVPLKIAREGISILPSIIYDHPNDFAETIELIAQNKIHPGKIISERFPLDRIEDAMTLAVSGKATKVVLDINNQ</sequence>
<dbReference type="Pfam" id="PF00107">
    <property type="entry name" value="ADH_zinc_N"/>
    <property type="match status" value="1"/>
</dbReference>
<dbReference type="PANTHER" id="PTHR43401">
    <property type="entry name" value="L-THREONINE 3-DEHYDROGENASE"/>
    <property type="match status" value="1"/>
</dbReference>
<dbReference type="KEGG" id="psez:HME7025_01581"/>
<organism evidence="5 6">
    <name type="scientific">Aquirufa nivalisilvae</name>
    <dbReference type="NCBI Taxonomy" id="2516557"/>
    <lineage>
        <taxon>Bacteria</taxon>
        <taxon>Pseudomonadati</taxon>
        <taxon>Bacteroidota</taxon>
        <taxon>Cytophagia</taxon>
        <taxon>Cytophagales</taxon>
        <taxon>Flectobacillaceae</taxon>
        <taxon>Aquirufa</taxon>
    </lineage>
</organism>
<dbReference type="Pfam" id="PF08240">
    <property type="entry name" value="ADH_N"/>
    <property type="match status" value="1"/>
</dbReference>
<dbReference type="RefSeq" id="WP_109323123.1">
    <property type="nucleotide sequence ID" value="NZ_CP029346.1"/>
</dbReference>
<dbReference type="SUPFAM" id="SSF51735">
    <property type="entry name" value="NAD(P)-binding Rossmann-fold domains"/>
    <property type="match status" value="1"/>
</dbReference>
<name>A0A2S2DVQ5_9BACT</name>
<keyword evidence="3 5" id="KW-0560">Oxidoreductase</keyword>
<dbReference type="GO" id="GO:0004022">
    <property type="term" value="F:alcohol dehydrogenase (NAD+) activity"/>
    <property type="evidence" value="ECO:0007669"/>
    <property type="project" value="UniProtKB-EC"/>
</dbReference>
<evidence type="ECO:0000259" key="4">
    <source>
        <dbReference type="SMART" id="SM00829"/>
    </source>
</evidence>
<dbReference type="InterPro" id="IPR036291">
    <property type="entry name" value="NAD(P)-bd_dom_sf"/>
</dbReference>
<evidence type="ECO:0000256" key="2">
    <source>
        <dbReference type="ARBA" id="ARBA00022833"/>
    </source>
</evidence>
<gene>
    <name evidence="5" type="primary">adhP</name>
    <name evidence="5" type="ORF">HME7025_01581</name>
</gene>
<dbReference type="InterPro" id="IPR050129">
    <property type="entry name" value="Zn_alcohol_dh"/>
</dbReference>
<evidence type="ECO:0000313" key="6">
    <source>
        <dbReference type="Proteomes" id="UP000245468"/>
    </source>
</evidence>
<feature type="domain" description="Enoyl reductase (ER)" evidence="4">
    <location>
        <begin position="4"/>
        <end position="327"/>
    </location>
</feature>
<dbReference type="Gene3D" id="3.90.180.10">
    <property type="entry name" value="Medium-chain alcohol dehydrogenases, catalytic domain"/>
    <property type="match status" value="1"/>
</dbReference>
<dbReference type="InterPro" id="IPR013154">
    <property type="entry name" value="ADH-like_N"/>
</dbReference>
<accession>A0A2S2DVQ5</accession>
<evidence type="ECO:0000313" key="5">
    <source>
        <dbReference type="EMBL" id="AWL09436.1"/>
    </source>
</evidence>
<dbReference type="Proteomes" id="UP000245468">
    <property type="component" value="Chromosome"/>
</dbReference>
<proteinExistence type="predicted"/>
<dbReference type="GO" id="GO:0046872">
    <property type="term" value="F:metal ion binding"/>
    <property type="evidence" value="ECO:0007669"/>
    <property type="project" value="UniProtKB-KW"/>
</dbReference>
<evidence type="ECO:0000256" key="1">
    <source>
        <dbReference type="ARBA" id="ARBA00022723"/>
    </source>
</evidence>
<evidence type="ECO:0000256" key="3">
    <source>
        <dbReference type="ARBA" id="ARBA00023002"/>
    </source>
</evidence>
<protein>
    <submittedName>
        <fullName evidence="5">Alcohol dehydrogenase</fullName>
        <ecNumber evidence="5">1.1.1.1</ecNumber>
    </submittedName>
</protein>
<dbReference type="InterPro" id="IPR011032">
    <property type="entry name" value="GroES-like_sf"/>
</dbReference>
<dbReference type="EC" id="1.1.1.1" evidence="5"/>
<keyword evidence="1" id="KW-0479">Metal-binding</keyword>
<dbReference type="Gene3D" id="3.40.50.720">
    <property type="entry name" value="NAD(P)-binding Rossmann-like Domain"/>
    <property type="match status" value="1"/>
</dbReference>